<dbReference type="EMBL" id="MHSQ01000027">
    <property type="protein sequence ID" value="OHA46797.1"/>
    <property type="molecule type" value="Genomic_DNA"/>
</dbReference>
<evidence type="ECO:0000313" key="1">
    <source>
        <dbReference type="EMBL" id="OHA46797.1"/>
    </source>
</evidence>
<protein>
    <submittedName>
        <fullName evidence="1">Uncharacterized protein</fullName>
    </submittedName>
</protein>
<sequence length="557" mass="64783">MKKNDKNKIVNEIYSVFKGMYNSLNSDNWVNSLSSFIDQIIKTKYNVLHERIVTGWLAALSEKAYYEVAHQKKINERVKFENDFKKIIKSKKIPEFLTLSGPVLCGKRQPPFVESIGSTFDRYNVMENLGDLFNPGVRAIIIGGSMSYGAFYSVRNNEKDKDFSDIDGLVIVQDNFFDEGNKRDLFVNNKIFPESEIKQFFDRMTFFRKLYNQGKADVLSQRFSVIGKQYTVSLHFFIDSTFKKMMYTDLKYFLDKKVDTDYLLKDFRTDLFTHPCLARHTFNGGRYESVITGYKEKEGGYISNSTGFTISNGMYFPGIFHTVIYPSFLVFYDKDQYVTDLVKGFEKLLYDQVDILRKKFPSSTYAKAHNRYDIFAPGRFEEGLNSFISPDSLNQYRSDSDFTIISLGMEASVYSDIQNNEEENAKFRGKIQRKLKISKKKTLQEAEKNIKDFINSKYANELLSVSKKQGRKWLTVCLIKAVGKQVEKIPYPYFDINKKILIDSELYLQTISAREIMKLGQYEELSKKYGRVFVASIMDPSEEFKTHPIYFALIIKT</sequence>
<organism evidence="1 2">
    <name type="scientific">Candidatus Taylorbacteria bacterium RIFOXYD2_FULL_36_9</name>
    <dbReference type="NCBI Taxonomy" id="1802338"/>
    <lineage>
        <taxon>Bacteria</taxon>
        <taxon>Candidatus Tayloriibacteriota</taxon>
    </lineage>
</organism>
<comment type="caution">
    <text evidence="1">The sequence shown here is derived from an EMBL/GenBank/DDBJ whole genome shotgun (WGS) entry which is preliminary data.</text>
</comment>
<name>A0A1G2PER2_9BACT</name>
<dbReference type="STRING" id="1802338.A2541_01285"/>
<dbReference type="AlphaFoldDB" id="A0A1G2PER2"/>
<reference evidence="1 2" key="1">
    <citation type="journal article" date="2016" name="Nat. Commun.">
        <title>Thousands of microbial genomes shed light on interconnected biogeochemical processes in an aquifer system.</title>
        <authorList>
            <person name="Anantharaman K."/>
            <person name="Brown C.T."/>
            <person name="Hug L.A."/>
            <person name="Sharon I."/>
            <person name="Castelle C.J."/>
            <person name="Probst A.J."/>
            <person name="Thomas B.C."/>
            <person name="Singh A."/>
            <person name="Wilkins M.J."/>
            <person name="Karaoz U."/>
            <person name="Brodie E.L."/>
            <person name="Williams K.H."/>
            <person name="Hubbard S.S."/>
            <person name="Banfield J.F."/>
        </authorList>
    </citation>
    <scope>NUCLEOTIDE SEQUENCE [LARGE SCALE GENOMIC DNA]</scope>
</reference>
<accession>A0A1G2PER2</accession>
<evidence type="ECO:0000313" key="2">
    <source>
        <dbReference type="Proteomes" id="UP000176965"/>
    </source>
</evidence>
<gene>
    <name evidence="1" type="ORF">A2541_01285</name>
</gene>
<proteinExistence type="predicted"/>
<dbReference type="Proteomes" id="UP000176965">
    <property type="component" value="Unassembled WGS sequence"/>
</dbReference>